<sequence length="90" mass="10075">MNRALAPPFSPNAKTLHHKNMLLNWNPLVPMFSKVRSGLQGLEIFSTGWVLDQHDSPLGPQVPSLKLSINAFNHYVEENETNVIILNPGM</sequence>
<protein>
    <submittedName>
        <fullName evidence="1">Uncharacterized protein</fullName>
    </submittedName>
</protein>
<keyword evidence="2" id="KW-1185">Reference proteome</keyword>
<proteinExistence type="predicted"/>
<dbReference type="EMBL" id="BMAW01085625">
    <property type="protein sequence ID" value="GFU43799.1"/>
    <property type="molecule type" value="Genomic_DNA"/>
</dbReference>
<comment type="caution">
    <text evidence="1">The sequence shown here is derived from an EMBL/GenBank/DDBJ whole genome shotgun (WGS) entry which is preliminary data.</text>
</comment>
<name>A0A8X6QUG8_NEPPI</name>
<gene>
    <name evidence="1" type="ORF">NPIL_568781</name>
</gene>
<organism evidence="1 2">
    <name type="scientific">Nephila pilipes</name>
    <name type="common">Giant wood spider</name>
    <name type="synonym">Nephila maculata</name>
    <dbReference type="NCBI Taxonomy" id="299642"/>
    <lineage>
        <taxon>Eukaryota</taxon>
        <taxon>Metazoa</taxon>
        <taxon>Ecdysozoa</taxon>
        <taxon>Arthropoda</taxon>
        <taxon>Chelicerata</taxon>
        <taxon>Arachnida</taxon>
        <taxon>Araneae</taxon>
        <taxon>Araneomorphae</taxon>
        <taxon>Entelegynae</taxon>
        <taxon>Araneoidea</taxon>
        <taxon>Nephilidae</taxon>
        <taxon>Nephila</taxon>
    </lineage>
</organism>
<evidence type="ECO:0000313" key="2">
    <source>
        <dbReference type="Proteomes" id="UP000887013"/>
    </source>
</evidence>
<evidence type="ECO:0000313" key="1">
    <source>
        <dbReference type="EMBL" id="GFU43799.1"/>
    </source>
</evidence>
<dbReference type="AlphaFoldDB" id="A0A8X6QUG8"/>
<reference evidence="1" key="1">
    <citation type="submission" date="2020-08" db="EMBL/GenBank/DDBJ databases">
        <title>Multicomponent nature underlies the extraordinary mechanical properties of spider dragline silk.</title>
        <authorList>
            <person name="Kono N."/>
            <person name="Nakamura H."/>
            <person name="Mori M."/>
            <person name="Yoshida Y."/>
            <person name="Ohtoshi R."/>
            <person name="Malay A.D."/>
            <person name="Moran D.A.P."/>
            <person name="Tomita M."/>
            <person name="Numata K."/>
            <person name="Arakawa K."/>
        </authorList>
    </citation>
    <scope>NUCLEOTIDE SEQUENCE</scope>
</reference>
<dbReference type="Proteomes" id="UP000887013">
    <property type="component" value="Unassembled WGS sequence"/>
</dbReference>
<accession>A0A8X6QUG8</accession>